<evidence type="ECO:0000313" key="2">
    <source>
        <dbReference type="EMBL" id="THV35708.1"/>
    </source>
</evidence>
<reference evidence="2 3" key="2">
    <citation type="submission" date="2019-05" db="EMBL/GenBank/DDBJ databases">
        <title>Glycomyces buryatensis sp. nov.</title>
        <authorList>
            <person name="Nikitina E."/>
        </authorList>
    </citation>
    <scope>NUCLEOTIDE SEQUENCE [LARGE SCALE GENOMIC DNA]</scope>
    <source>
        <strain evidence="2 3">18</strain>
    </source>
</reference>
<comment type="caution">
    <text evidence="2">The sequence shown here is derived from an EMBL/GenBank/DDBJ whole genome shotgun (WGS) entry which is preliminary data.</text>
</comment>
<dbReference type="OrthoDB" id="3354527at2"/>
<dbReference type="InterPro" id="IPR024414">
    <property type="entry name" value="Uncharacterised_PrgI"/>
</dbReference>
<feature type="transmembrane region" description="Helical" evidence="1">
    <location>
        <begin position="28"/>
        <end position="45"/>
    </location>
</feature>
<keyword evidence="1" id="KW-0812">Transmembrane</keyword>
<dbReference type="AlphaFoldDB" id="A0A4S8PW06"/>
<evidence type="ECO:0000313" key="3">
    <source>
        <dbReference type="Proteomes" id="UP000308760"/>
    </source>
</evidence>
<proteinExistence type="predicted"/>
<dbReference type="EMBL" id="STGY01000073">
    <property type="protein sequence ID" value="THV35708.1"/>
    <property type="molecule type" value="Genomic_DNA"/>
</dbReference>
<evidence type="ECO:0000256" key="1">
    <source>
        <dbReference type="SAM" id="Phobius"/>
    </source>
</evidence>
<protein>
    <submittedName>
        <fullName evidence="2">PrgI family protein</fullName>
    </submittedName>
</protein>
<organism evidence="2 3">
    <name type="scientific">Glycomyces buryatensis</name>
    <dbReference type="NCBI Taxonomy" id="2570927"/>
    <lineage>
        <taxon>Bacteria</taxon>
        <taxon>Bacillati</taxon>
        <taxon>Actinomycetota</taxon>
        <taxon>Actinomycetes</taxon>
        <taxon>Glycomycetales</taxon>
        <taxon>Glycomycetaceae</taxon>
        <taxon>Glycomyces</taxon>
    </lineage>
</organism>
<name>A0A4S8PW06_9ACTN</name>
<keyword evidence="1" id="KW-1133">Transmembrane helix</keyword>
<keyword evidence="3" id="KW-1185">Reference proteome</keyword>
<dbReference type="Proteomes" id="UP000308760">
    <property type="component" value="Unassembled WGS sequence"/>
</dbReference>
<keyword evidence="1" id="KW-0472">Membrane</keyword>
<dbReference type="RefSeq" id="WP_136536865.1">
    <property type="nucleotide sequence ID" value="NZ_STGY01000073.1"/>
</dbReference>
<accession>A0A4S8PW06</accession>
<feature type="transmembrane region" description="Helical" evidence="1">
    <location>
        <begin position="51"/>
        <end position="71"/>
    </location>
</feature>
<dbReference type="Pfam" id="PF12666">
    <property type="entry name" value="PrgI"/>
    <property type="match status" value="1"/>
</dbReference>
<sequence>MSTAGHVPVPADIDIQDRVLFGLTVRQLLMLAPSGLAAALVWQSLSSLLPLELVMPLACIPVALSAAVAIGRVDGIGLDRLFAAAAVMPRRPMAAGRGAALGIQLERRAASNPEAGVLTGPVRRVADDGLIDLGAAGFARAVDVGSVNFDLLGPAEQTSLVAALARLCYGLDAHLQVVVATRPVDLSGYIDALDERATAHPNTAVATSARAHAHWLAGLVRVQGLLDRQITVVVTAHSAEAAERAAGAVCDFAASIGAGAALLDRAGVCERVRAGVDPFGTPGRRIA</sequence>
<gene>
    <name evidence="2" type="ORF">FAB82_22800</name>
</gene>
<reference evidence="3" key="1">
    <citation type="submission" date="2019-04" db="EMBL/GenBank/DDBJ databases">
        <title>Nocardioides xinjiangensis sp. nov.</title>
        <authorList>
            <person name="Liu S."/>
        </authorList>
    </citation>
    <scope>NUCLEOTIDE SEQUENCE [LARGE SCALE GENOMIC DNA]</scope>
    <source>
        <strain evidence="3">18</strain>
    </source>
</reference>